<dbReference type="Proteomes" id="UP001302429">
    <property type="component" value="Chromosome"/>
</dbReference>
<dbReference type="GO" id="GO:0005737">
    <property type="term" value="C:cytoplasm"/>
    <property type="evidence" value="ECO:0007669"/>
    <property type="project" value="TreeGrafter"/>
</dbReference>
<protein>
    <submittedName>
        <fullName evidence="2">Pyruvate carboxylase</fullName>
    </submittedName>
</protein>
<evidence type="ECO:0000259" key="1">
    <source>
        <dbReference type="PROSITE" id="PS50991"/>
    </source>
</evidence>
<accession>A0AA97F763</accession>
<dbReference type="InterPro" id="IPR003379">
    <property type="entry name" value="Carboxylase_cons_dom"/>
</dbReference>
<name>A0AA97F763_9SPHN</name>
<dbReference type="PANTHER" id="PTHR43778:SF2">
    <property type="entry name" value="PYRUVATE CARBOXYLASE, MITOCHONDRIAL"/>
    <property type="match status" value="1"/>
</dbReference>
<dbReference type="PANTHER" id="PTHR43778">
    <property type="entry name" value="PYRUVATE CARBOXYLASE"/>
    <property type="match status" value="1"/>
</dbReference>
<dbReference type="Pfam" id="PF02436">
    <property type="entry name" value="PYC_OADA"/>
    <property type="match status" value="1"/>
</dbReference>
<dbReference type="GO" id="GO:0004736">
    <property type="term" value="F:pyruvate carboxylase activity"/>
    <property type="evidence" value="ECO:0007669"/>
    <property type="project" value="TreeGrafter"/>
</dbReference>
<dbReference type="KEGG" id="acoa:RB602_02610"/>
<dbReference type="EMBL" id="CP136594">
    <property type="protein sequence ID" value="WOE75624.1"/>
    <property type="molecule type" value="Genomic_DNA"/>
</dbReference>
<evidence type="ECO:0000313" key="2">
    <source>
        <dbReference type="EMBL" id="WOE75624.1"/>
    </source>
</evidence>
<evidence type="ECO:0000313" key="3">
    <source>
        <dbReference type="Proteomes" id="UP001302429"/>
    </source>
</evidence>
<organism evidence="2 3">
    <name type="scientific">Alterisphingorhabdus coralli</name>
    <dbReference type="NCBI Taxonomy" id="3071408"/>
    <lineage>
        <taxon>Bacteria</taxon>
        <taxon>Pseudomonadati</taxon>
        <taxon>Pseudomonadota</taxon>
        <taxon>Alphaproteobacteria</taxon>
        <taxon>Sphingomonadales</taxon>
        <taxon>Sphingomonadaceae</taxon>
        <taxon>Alterisphingorhabdus (ex Yan et al. 2024)</taxon>
    </lineage>
</organism>
<dbReference type="InterPro" id="IPR000891">
    <property type="entry name" value="PYR_CT"/>
</dbReference>
<dbReference type="PROSITE" id="PS50991">
    <property type="entry name" value="PYR_CT"/>
    <property type="match status" value="1"/>
</dbReference>
<dbReference type="GO" id="GO:0006094">
    <property type="term" value="P:gluconeogenesis"/>
    <property type="evidence" value="ECO:0007669"/>
    <property type="project" value="TreeGrafter"/>
</dbReference>
<dbReference type="Gene3D" id="3.20.20.70">
    <property type="entry name" value="Aldolase class I"/>
    <property type="match status" value="1"/>
</dbReference>
<keyword evidence="3" id="KW-1185">Reference proteome</keyword>
<gene>
    <name evidence="2" type="ORF">RB602_02610</name>
</gene>
<reference evidence="2 3" key="1">
    <citation type="submission" date="2023-10" db="EMBL/GenBank/DDBJ databases">
        <title>Complete genome sequence of a Sphingomonadaceae bacterium.</title>
        <authorList>
            <person name="Yan C."/>
        </authorList>
    </citation>
    <scope>NUCLEOTIDE SEQUENCE [LARGE SCALE GENOMIC DNA]</scope>
    <source>
        <strain evidence="2 3">SCSIO 66989</strain>
    </source>
</reference>
<dbReference type="RefSeq" id="WP_317082691.1">
    <property type="nucleotide sequence ID" value="NZ_CP136594.1"/>
</dbReference>
<feature type="domain" description="Pyruvate carboxyltransferase" evidence="1">
    <location>
        <begin position="3"/>
        <end position="265"/>
    </location>
</feature>
<keyword evidence="2" id="KW-0670">Pyruvate</keyword>
<sequence length="483" mass="53263">MKVEFLDQTLRDGQQSLWGMRMQARHALPACDALDRTGFRVIDLTGSHHFEVLVRHCREDPWAMMDALVAAMPHTVLRSGMRANAAISFRTTPDALMDLWMRQLNRHGARSFWIYDVLFDIERTQRLARVAKEFGSEIAGAIMFTLSPVHTDAYYAEKARALAALPEVDTLLLYDTAGVLEKERLATLLPAIVAESRGKPIEFHANNLMGQSAKAYCDALALGVSILHTASRPMANGPSVPSTECIAANLAHLGYSHDLDLSCLPPVAEHFETVGNACGFLVNQHAEYDLFAVTHQIPGGMVGTLKSQLKQHGMEERLEEVLAEVASVRRELGWPGMATPFSQLVGIQAVLNIVTGERWSIIPEEVITYAAGHYGDPVAPIDADVLDRIMADPKTKEVLANPPEQPTLEELRNRHGTDDDDELFLRALVPQADIDRMRAAGPLVTSLPLASSAEADQVVRLMKTVSSRQFRFASETLSVDLSR</sequence>
<proteinExistence type="predicted"/>
<dbReference type="AlphaFoldDB" id="A0AA97F763"/>
<dbReference type="SUPFAM" id="SSF51569">
    <property type="entry name" value="Aldolase"/>
    <property type="match status" value="1"/>
</dbReference>
<dbReference type="InterPro" id="IPR055268">
    <property type="entry name" value="PCB-like"/>
</dbReference>
<dbReference type="InterPro" id="IPR013785">
    <property type="entry name" value="Aldolase_TIM"/>
</dbReference>
<dbReference type="SUPFAM" id="SSF89000">
    <property type="entry name" value="post-HMGL domain-like"/>
    <property type="match status" value="1"/>
</dbReference>